<dbReference type="GO" id="GO:0016020">
    <property type="term" value="C:membrane"/>
    <property type="evidence" value="ECO:0007669"/>
    <property type="project" value="TreeGrafter"/>
</dbReference>
<dbReference type="AlphaFoldDB" id="A0A1W2CKR4"/>
<dbReference type="PANTHER" id="PTHR44196:SF1">
    <property type="entry name" value="DEHYDROGENASE_REDUCTASE SDR FAMILY MEMBER 7B"/>
    <property type="match status" value="1"/>
</dbReference>
<dbReference type="STRING" id="1122930.SAMN02745168_0083"/>
<evidence type="ECO:0000256" key="2">
    <source>
        <dbReference type="ARBA" id="ARBA00023002"/>
    </source>
</evidence>
<proteinExistence type="inferred from homology"/>
<dbReference type="OrthoDB" id="9808814at2"/>
<protein>
    <submittedName>
        <fullName evidence="3">Short-chain dehydrogenase</fullName>
    </submittedName>
</protein>
<dbReference type="PANTHER" id="PTHR44196">
    <property type="entry name" value="DEHYDROGENASE/REDUCTASE SDR FAMILY MEMBER 7B"/>
    <property type="match status" value="1"/>
</dbReference>
<dbReference type="Proteomes" id="UP000192790">
    <property type="component" value="Unassembled WGS sequence"/>
</dbReference>
<keyword evidence="4" id="KW-1185">Reference proteome</keyword>
<sequence>MELKGKRIVITGASSGLGREIMRRMLSAGARVVGVARNTEPIVREFGEKGAMAISCDVSDPRQLDAMLEEAKGLLGGIDIFFSNAGFGYYGPIGGADWEKIDKIFKTNVYAPIYTLEKLTEGGGTEPLTFVLTISGLGKMVLPGFTLYDSTKFALDGFVRTYRMEKPRNVKIVPVYPVALFTPFFKKAGGNDTPMPLMARQSPKVTAFIIEMGIRAGVRSIYPSLVFIIRCLLARVTPADVLVQLVEYPRFLAWKKRHGITEKGSD</sequence>
<dbReference type="CDD" id="cd05233">
    <property type="entry name" value="SDR_c"/>
    <property type="match status" value="1"/>
</dbReference>
<gene>
    <name evidence="3" type="ORF">SAMN02745168_0083</name>
</gene>
<evidence type="ECO:0000256" key="1">
    <source>
        <dbReference type="ARBA" id="ARBA00006484"/>
    </source>
</evidence>
<reference evidence="3 4" key="1">
    <citation type="submission" date="2017-04" db="EMBL/GenBank/DDBJ databases">
        <authorList>
            <person name="Afonso C.L."/>
            <person name="Miller P.J."/>
            <person name="Scott M.A."/>
            <person name="Spackman E."/>
            <person name="Goraichik I."/>
            <person name="Dimitrov K.M."/>
            <person name="Suarez D.L."/>
            <person name="Swayne D.E."/>
        </authorList>
    </citation>
    <scope>NUCLEOTIDE SEQUENCE [LARGE SCALE GENOMIC DNA]</scope>
    <source>
        <strain evidence="3 4">DSM 12816</strain>
    </source>
</reference>
<dbReference type="GO" id="GO:0016491">
    <property type="term" value="F:oxidoreductase activity"/>
    <property type="evidence" value="ECO:0007669"/>
    <property type="project" value="UniProtKB-KW"/>
</dbReference>
<comment type="similarity">
    <text evidence="1">Belongs to the short-chain dehydrogenases/reductases (SDR) family.</text>
</comment>
<dbReference type="Gene3D" id="3.40.50.720">
    <property type="entry name" value="NAD(P)-binding Rossmann-like Domain"/>
    <property type="match status" value="1"/>
</dbReference>
<dbReference type="InterPro" id="IPR036291">
    <property type="entry name" value="NAD(P)-bd_dom_sf"/>
</dbReference>
<dbReference type="RefSeq" id="WP_084235505.1">
    <property type="nucleotide sequence ID" value="NZ_FWXW01000010.1"/>
</dbReference>
<keyword evidence="2" id="KW-0560">Oxidoreductase</keyword>
<dbReference type="EMBL" id="FWXW01000010">
    <property type="protein sequence ID" value="SMC85819.1"/>
    <property type="molecule type" value="Genomic_DNA"/>
</dbReference>
<evidence type="ECO:0000313" key="4">
    <source>
        <dbReference type="Proteomes" id="UP000192790"/>
    </source>
</evidence>
<dbReference type="Pfam" id="PF00106">
    <property type="entry name" value="adh_short"/>
    <property type="match status" value="1"/>
</dbReference>
<dbReference type="PRINTS" id="PR00081">
    <property type="entry name" value="GDHRDH"/>
</dbReference>
<dbReference type="InterPro" id="IPR002347">
    <property type="entry name" value="SDR_fam"/>
</dbReference>
<evidence type="ECO:0000313" key="3">
    <source>
        <dbReference type="EMBL" id="SMC85819.1"/>
    </source>
</evidence>
<accession>A0A1W2CKR4</accession>
<dbReference type="SUPFAM" id="SSF51735">
    <property type="entry name" value="NAD(P)-binding Rossmann-fold domains"/>
    <property type="match status" value="1"/>
</dbReference>
<name>A0A1W2CKR4_9FIRM</name>
<organism evidence="3 4">
    <name type="scientific">Papillibacter cinnamivorans DSM 12816</name>
    <dbReference type="NCBI Taxonomy" id="1122930"/>
    <lineage>
        <taxon>Bacteria</taxon>
        <taxon>Bacillati</taxon>
        <taxon>Bacillota</taxon>
        <taxon>Clostridia</taxon>
        <taxon>Eubacteriales</taxon>
        <taxon>Oscillospiraceae</taxon>
        <taxon>Papillibacter</taxon>
    </lineage>
</organism>